<dbReference type="AlphaFoldDB" id="A0ABD5MUT3"/>
<protein>
    <submittedName>
        <fullName evidence="4">Universal stress protein</fullName>
    </submittedName>
</protein>
<dbReference type="EMBL" id="JBHMAJ010000007">
    <property type="protein sequence ID" value="MFB9824992.1"/>
    <property type="molecule type" value="Genomic_DNA"/>
</dbReference>
<feature type="domain" description="UspA" evidence="3">
    <location>
        <begin position="157"/>
        <end position="298"/>
    </location>
</feature>
<dbReference type="Proteomes" id="UP001589595">
    <property type="component" value="Unassembled WGS sequence"/>
</dbReference>
<dbReference type="SUPFAM" id="SSF52402">
    <property type="entry name" value="Adenine nucleotide alpha hydrolases-like"/>
    <property type="match status" value="2"/>
</dbReference>
<dbReference type="PANTHER" id="PTHR46268">
    <property type="entry name" value="STRESS RESPONSE PROTEIN NHAX"/>
    <property type="match status" value="1"/>
</dbReference>
<dbReference type="Pfam" id="PF00582">
    <property type="entry name" value="Usp"/>
    <property type="match status" value="2"/>
</dbReference>
<name>A0ABD5MUT3_9EURY</name>
<gene>
    <name evidence="4" type="ORF">ACFFOL_12540</name>
</gene>
<dbReference type="RefSeq" id="WP_222922984.1">
    <property type="nucleotide sequence ID" value="NZ_CP082286.1"/>
</dbReference>
<keyword evidence="5" id="KW-1185">Reference proteome</keyword>
<dbReference type="InterPro" id="IPR014729">
    <property type="entry name" value="Rossmann-like_a/b/a_fold"/>
</dbReference>
<organism evidence="4 5">
    <name type="scientific">Halobaculum roseum</name>
    <dbReference type="NCBI Taxonomy" id="2175149"/>
    <lineage>
        <taxon>Archaea</taxon>
        <taxon>Methanobacteriati</taxon>
        <taxon>Methanobacteriota</taxon>
        <taxon>Stenosarchaea group</taxon>
        <taxon>Halobacteria</taxon>
        <taxon>Halobacteriales</taxon>
        <taxon>Haloferacaceae</taxon>
        <taxon>Halobaculum</taxon>
    </lineage>
</organism>
<reference evidence="4" key="1">
    <citation type="submission" date="2024-09" db="EMBL/GenBank/DDBJ databases">
        <authorList>
            <person name="Sun Q."/>
        </authorList>
    </citation>
    <scope>NUCLEOTIDE SEQUENCE [LARGE SCALE GENOMIC DNA]</scope>
    <source>
        <strain evidence="4">JCM 31273</strain>
    </source>
</reference>
<accession>A0ABD5MUT3</accession>
<dbReference type="PRINTS" id="PR01438">
    <property type="entry name" value="UNVRSLSTRESS"/>
</dbReference>
<proteinExistence type="inferred from homology"/>
<feature type="domain" description="UspA" evidence="3">
    <location>
        <begin position="8"/>
        <end position="139"/>
    </location>
</feature>
<comment type="similarity">
    <text evidence="1">Belongs to the universal stress protein A family.</text>
</comment>
<sequence>MEDMEFADVVVATDGSEPAAAAVETGLSLATALGARLHACTVVDPFAIGQRLPDLRAAREEADERVAAIAERAREAGVDAEPVVREGTPHRELSAYVDDVGADLFVIGTHGRGGARRALLGSVAEKLVRTVEVPVLVVHGNDRPGDDGPNWTDAAEIVLATDGSDAAAPAERTGVALSDALGARLTAVSVVDESGTVANVGGGMLTDETIAAVRRALDERAGDAVERVVERAREAGVEAAGEVIGGEPSRAICGYASDADADLIVVGTHGRGGIRRIVLGSVAERVIRGADRPVLVVPAAAGDLAEDEGDAEAEANEEADTEAEPKAEE</sequence>
<feature type="region of interest" description="Disordered" evidence="2">
    <location>
        <begin position="301"/>
        <end position="329"/>
    </location>
</feature>
<dbReference type="PANTHER" id="PTHR46268:SF6">
    <property type="entry name" value="UNIVERSAL STRESS PROTEIN UP12"/>
    <property type="match status" value="1"/>
</dbReference>
<dbReference type="CDD" id="cd00293">
    <property type="entry name" value="USP-like"/>
    <property type="match status" value="2"/>
</dbReference>
<dbReference type="InterPro" id="IPR006015">
    <property type="entry name" value="Universal_stress_UspA"/>
</dbReference>
<evidence type="ECO:0000259" key="3">
    <source>
        <dbReference type="Pfam" id="PF00582"/>
    </source>
</evidence>
<dbReference type="InterPro" id="IPR006016">
    <property type="entry name" value="UspA"/>
</dbReference>
<dbReference type="GeneID" id="67210366"/>
<evidence type="ECO:0000256" key="1">
    <source>
        <dbReference type="ARBA" id="ARBA00008791"/>
    </source>
</evidence>
<evidence type="ECO:0000256" key="2">
    <source>
        <dbReference type="SAM" id="MobiDB-lite"/>
    </source>
</evidence>
<evidence type="ECO:0000313" key="4">
    <source>
        <dbReference type="EMBL" id="MFB9824992.1"/>
    </source>
</evidence>
<dbReference type="Gene3D" id="3.40.50.620">
    <property type="entry name" value="HUPs"/>
    <property type="match status" value="2"/>
</dbReference>
<comment type="caution">
    <text evidence="4">The sequence shown here is derived from an EMBL/GenBank/DDBJ whole genome shotgun (WGS) entry which is preliminary data.</text>
</comment>
<evidence type="ECO:0000313" key="5">
    <source>
        <dbReference type="Proteomes" id="UP001589595"/>
    </source>
</evidence>
<feature type="compositionally biased region" description="Acidic residues" evidence="2">
    <location>
        <begin position="304"/>
        <end position="322"/>
    </location>
</feature>